<dbReference type="AlphaFoldDB" id="A0A3N4ICA2"/>
<dbReference type="Proteomes" id="UP000275078">
    <property type="component" value="Unassembled WGS sequence"/>
</dbReference>
<organism evidence="2 3">
    <name type="scientific">Ascobolus immersus RN42</name>
    <dbReference type="NCBI Taxonomy" id="1160509"/>
    <lineage>
        <taxon>Eukaryota</taxon>
        <taxon>Fungi</taxon>
        <taxon>Dikarya</taxon>
        <taxon>Ascomycota</taxon>
        <taxon>Pezizomycotina</taxon>
        <taxon>Pezizomycetes</taxon>
        <taxon>Pezizales</taxon>
        <taxon>Ascobolaceae</taxon>
        <taxon>Ascobolus</taxon>
    </lineage>
</organism>
<protein>
    <submittedName>
        <fullName evidence="2">Uncharacterized protein</fullName>
    </submittedName>
</protein>
<reference evidence="2 3" key="1">
    <citation type="journal article" date="2018" name="Nat. Ecol. Evol.">
        <title>Pezizomycetes genomes reveal the molecular basis of ectomycorrhizal truffle lifestyle.</title>
        <authorList>
            <person name="Murat C."/>
            <person name="Payen T."/>
            <person name="Noel B."/>
            <person name="Kuo A."/>
            <person name="Morin E."/>
            <person name="Chen J."/>
            <person name="Kohler A."/>
            <person name="Krizsan K."/>
            <person name="Balestrini R."/>
            <person name="Da Silva C."/>
            <person name="Montanini B."/>
            <person name="Hainaut M."/>
            <person name="Levati E."/>
            <person name="Barry K.W."/>
            <person name="Belfiori B."/>
            <person name="Cichocki N."/>
            <person name="Clum A."/>
            <person name="Dockter R.B."/>
            <person name="Fauchery L."/>
            <person name="Guy J."/>
            <person name="Iotti M."/>
            <person name="Le Tacon F."/>
            <person name="Lindquist E.A."/>
            <person name="Lipzen A."/>
            <person name="Malagnac F."/>
            <person name="Mello A."/>
            <person name="Molinier V."/>
            <person name="Miyauchi S."/>
            <person name="Poulain J."/>
            <person name="Riccioni C."/>
            <person name="Rubini A."/>
            <person name="Sitrit Y."/>
            <person name="Splivallo R."/>
            <person name="Traeger S."/>
            <person name="Wang M."/>
            <person name="Zifcakova L."/>
            <person name="Wipf D."/>
            <person name="Zambonelli A."/>
            <person name="Paolocci F."/>
            <person name="Nowrousian M."/>
            <person name="Ottonello S."/>
            <person name="Baldrian P."/>
            <person name="Spatafora J.W."/>
            <person name="Henrissat B."/>
            <person name="Nagy L.G."/>
            <person name="Aury J.M."/>
            <person name="Wincker P."/>
            <person name="Grigoriev I.V."/>
            <person name="Bonfante P."/>
            <person name="Martin F.M."/>
        </authorList>
    </citation>
    <scope>NUCLEOTIDE SEQUENCE [LARGE SCALE GENOMIC DNA]</scope>
    <source>
        <strain evidence="2 3">RN42</strain>
    </source>
</reference>
<gene>
    <name evidence="2" type="ORF">BJ508DRAFT_413384</name>
</gene>
<name>A0A3N4ICA2_ASCIM</name>
<feature type="compositionally biased region" description="Low complexity" evidence="1">
    <location>
        <begin position="132"/>
        <end position="171"/>
    </location>
</feature>
<evidence type="ECO:0000313" key="3">
    <source>
        <dbReference type="Proteomes" id="UP000275078"/>
    </source>
</evidence>
<sequence length="330" mass="35905">MAQTTPTPLPIPAHHLDHLILQDTKSCPAIKYPGRQHAQFAYLIEKRFKIRPPELRARMKRLGLWNPDPAALHQKHHHPHSPGPVSSRPNGQKLHLNIAGITSSVTPGTKPAPMEPRSPLTPVASPIHQFGPASSSSNSTTTAPITPICSAPPLSFSSSSMMTPPSATLSPTDPRPSDFRPTLPKLILSASNGATTIPPSPSASRPKLPQMMHHSASFNHTDTPTLRPIALPRTQYPQQLRQLRRLDTTTAPGQQPSTKRAKVKVTSAALRARYFPVEHTNKPLVTFRIRGSSEGGRRLREGRRSGQVGAAAPASLVIGREQMLRTQRGL</sequence>
<feature type="region of interest" description="Disordered" evidence="1">
    <location>
        <begin position="69"/>
        <end position="183"/>
    </location>
</feature>
<evidence type="ECO:0000256" key="1">
    <source>
        <dbReference type="SAM" id="MobiDB-lite"/>
    </source>
</evidence>
<proteinExistence type="predicted"/>
<evidence type="ECO:0000313" key="2">
    <source>
        <dbReference type="EMBL" id="RPA83733.1"/>
    </source>
</evidence>
<feature type="region of interest" description="Disordered" evidence="1">
    <location>
        <begin position="190"/>
        <end position="209"/>
    </location>
</feature>
<keyword evidence="3" id="KW-1185">Reference proteome</keyword>
<accession>A0A3N4ICA2</accession>
<dbReference type="EMBL" id="ML119663">
    <property type="protein sequence ID" value="RPA83733.1"/>
    <property type="molecule type" value="Genomic_DNA"/>
</dbReference>